<keyword evidence="4" id="KW-1185">Reference proteome</keyword>
<dbReference type="InterPro" id="IPR001789">
    <property type="entry name" value="Sig_transdc_resp-reg_receiver"/>
</dbReference>
<dbReference type="Gene3D" id="3.40.50.2300">
    <property type="match status" value="1"/>
</dbReference>
<proteinExistence type="predicted"/>
<keyword evidence="3" id="KW-0238">DNA-binding</keyword>
<sequence length="247" mass="28210">MTITTVIIEDDEKNMHVICDLIRQFAPDLEVVGTASHISESIELIENRAPQLVFMDIQIADGTGFDVLRKLSAKNFELVFITAYDNYALKAFKFAAIDYLLKPVGLNEFREAVDRARTRINEKTRHQHVDTLLHNLAQQSSQDRKISVATVNGFEFLDLKDIIWCHSEGSYTTFHLANNMKVTSSRGLGFYENLLGANNFCRIHQSTIINLRFIKSYIKGKNGYVTMTNGVKLEISQRRKNDFLNTL</sequence>
<dbReference type="InterPro" id="IPR046947">
    <property type="entry name" value="LytR-like"/>
</dbReference>
<dbReference type="SMART" id="SM00448">
    <property type="entry name" value="REC"/>
    <property type="match status" value="1"/>
</dbReference>
<dbReference type="Pfam" id="PF00072">
    <property type="entry name" value="Response_reg"/>
    <property type="match status" value="1"/>
</dbReference>
<dbReference type="RefSeq" id="WP_113618644.1">
    <property type="nucleotide sequence ID" value="NZ_QFFJ01000002.1"/>
</dbReference>
<dbReference type="AlphaFoldDB" id="A0A365XWD3"/>
<evidence type="ECO:0000313" key="3">
    <source>
        <dbReference type="EMBL" id="RBL89895.1"/>
    </source>
</evidence>
<accession>A0A365XWD3</accession>
<dbReference type="InterPro" id="IPR007492">
    <property type="entry name" value="LytTR_DNA-bd_dom"/>
</dbReference>
<protein>
    <submittedName>
        <fullName evidence="3">DNA-binding response regulator</fullName>
    </submittedName>
</protein>
<dbReference type="OrthoDB" id="1646880at2"/>
<evidence type="ECO:0000259" key="2">
    <source>
        <dbReference type="PROSITE" id="PS50110"/>
    </source>
</evidence>
<name>A0A365XWD3_9BACT</name>
<dbReference type="EMBL" id="QFFJ01000002">
    <property type="protein sequence ID" value="RBL89895.1"/>
    <property type="molecule type" value="Genomic_DNA"/>
</dbReference>
<keyword evidence="1" id="KW-0597">Phosphoprotein</keyword>
<evidence type="ECO:0000256" key="1">
    <source>
        <dbReference type="PROSITE-ProRule" id="PRU00169"/>
    </source>
</evidence>
<reference evidence="3 4" key="1">
    <citation type="submission" date="2018-05" db="EMBL/GenBank/DDBJ databases">
        <title>Chitinophaga sp. K3CV102501T nov., isolated from isolated from a monsoon evergreen broad-leaved forest soil.</title>
        <authorList>
            <person name="Lv Y."/>
        </authorList>
    </citation>
    <scope>NUCLEOTIDE SEQUENCE [LARGE SCALE GENOMIC DNA]</scope>
    <source>
        <strain evidence="3 4">GDMCC 1.1325</strain>
    </source>
</reference>
<organism evidence="3 4">
    <name type="scientific">Chitinophaga flava</name>
    <dbReference type="NCBI Taxonomy" id="2259036"/>
    <lineage>
        <taxon>Bacteria</taxon>
        <taxon>Pseudomonadati</taxon>
        <taxon>Bacteroidota</taxon>
        <taxon>Chitinophagia</taxon>
        <taxon>Chitinophagales</taxon>
        <taxon>Chitinophagaceae</taxon>
        <taxon>Chitinophaga</taxon>
    </lineage>
</organism>
<dbReference type="Gene3D" id="2.40.50.1020">
    <property type="entry name" value="LytTr DNA-binding domain"/>
    <property type="match status" value="1"/>
</dbReference>
<dbReference type="PANTHER" id="PTHR37299">
    <property type="entry name" value="TRANSCRIPTIONAL REGULATOR-RELATED"/>
    <property type="match status" value="1"/>
</dbReference>
<dbReference type="Proteomes" id="UP000253410">
    <property type="component" value="Unassembled WGS sequence"/>
</dbReference>
<dbReference type="SMART" id="SM00850">
    <property type="entry name" value="LytTR"/>
    <property type="match status" value="1"/>
</dbReference>
<dbReference type="PROSITE" id="PS50110">
    <property type="entry name" value="RESPONSE_REGULATORY"/>
    <property type="match status" value="1"/>
</dbReference>
<gene>
    <name evidence="3" type="ORF">DF182_25800</name>
</gene>
<dbReference type="GO" id="GO:0003677">
    <property type="term" value="F:DNA binding"/>
    <property type="evidence" value="ECO:0007669"/>
    <property type="project" value="UniProtKB-KW"/>
</dbReference>
<evidence type="ECO:0000313" key="4">
    <source>
        <dbReference type="Proteomes" id="UP000253410"/>
    </source>
</evidence>
<dbReference type="GO" id="GO:0000156">
    <property type="term" value="F:phosphorelay response regulator activity"/>
    <property type="evidence" value="ECO:0007669"/>
    <property type="project" value="InterPro"/>
</dbReference>
<comment type="caution">
    <text evidence="3">The sequence shown here is derived from an EMBL/GenBank/DDBJ whole genome shotgun (WGS) entry which is preliminary data.</text>
</comment>
<dbReference type="InterPro" id="IPR011006">
    <property type="entry name" value="CheY-like_superfamily"/>
</dbReference>
<dbReference type="PANTHER" id="PTHR37299:SF1">
    <property type="entry name" value="STAGE 0 SPORULATION PROTEIN A HOMOLOG"/>
    <property type="match status" value="1"/>
</dbReference>
<feature type="modified residue" description="4-aspartylphosphate" evidence="1">
    <location>
        <position position="56"/>
    </location>
</feature>
<dbReference type="SUPFAM" id="SSF52172">
    <property type="entry name" value="CheY-like"/>
    <property type="match status" value="1"/>
</dbReference>
<feature type="domain" description="Response regulatory" evidence="2">
    <location>
        <begin position="4"/>
        <end position="117"/>
    </location>
</feature>
<dbReference type="Pfam" id="PF04397">
    <property type="entry name" value="LytTR"/>
    <property type="match status" value="1"/>
</dbReference>